<dbReference type="OrthoDB" id="176168at2"/>
<dbReference type="EMBL" id="FOWD01000045">
    <property type="protein sequence ID" value="SFO59988.1"/>
    <property type="molecule type" value="Genomic_DNA"/>
</dbReference>
<feature type="domain" description="Glycoside hydrolase family 31 TIM barrel" evidence="3">
    <location>
        <begin position="27"/>
        <end position="128"/>
    </location>
</feature>
<keyword evidence="2 4" id="KW-0378">Hydrolase</keyword>
<evidence type="ECO:0000256" key="2">
    <source>
        <dbReference type="RuleBase" id="RU361185"/>
    </source>
</evidence>
<comment type="similarity">
    <text evidence="1 2">Belongs to the glycosyl hydrolase 31 family.</text>
</comment>
<organism evidence="4 5">
    <name type="scientific">Anaerocolumna aminovalerica</name>
    <dbReference type="NCBI Taxonomy" id="1527"/>
    <lineage>
        <taxon>Bacteria</taxon>
        <taxon>Bacillati</taxon>
        <taxon>Bacillota</taxon>
        <taxon>Clostridia</taxon>
        <taxon>Lachnospirales</taxon>
        <taxon>Lachnospiraceae</taxon>
        <taxon>Anaerocolumna</taxon>
    </lineage>
</organism>
<dbReference type="STRING" id="1527.SAMN04489757_1459"/>
<evidence type="ECO:0000313" key="4">
    <source>
        <dbReference type="EMBL" id="SFO59988.1"/>
    </source>
</evidence>
<dbReference type="GO" id="GO:0005975">
    <property type="term" value="P:carbohydrate metabolic process"/>
    <property type="evidence" value="ECO:0007669"/>
    <property type="project" value="InterPro"/>
</dbReference>
<dbReference type="AlphaFoldDB" id="A0A1I5IH40"/>
<dbReference type="SUPFAM" id="SSF51445">
    <property type="entry name" value="(Trans)glycosidases"/>
    <property type="match status" value="1"/>
</dbReference>
<protein>
    <submittedName>
        <fullName evidence="4">Glycosyl hydrolases family 31</fullName>
    </submittedName>
</protein>
<reference evidence="4 5" key="1">
    <citation type="submission" date="2016-10" db="EMBL/GenBank/DDBJ databases">
        <authorList>
            <person name="de Groot N.N."/>
        </authorList>
    </citation>
    <scope>NUCLEOTIDE SEQUENCE [LARGE SCALE GENOMIC DNA]</scope>
    <source>
        <strain evidence="4 5">DSM 1283</strain>
    </source>
</reference>
<sequence length="129" mass="14873">MPSRISSVFLIRTVPPYHTGGPLVRWSVSLGFSNLETVDWWFEKRKYLLMTIVDGFKTDRGEFILSNDVVAANGCTGLEMRNGYAESYVKAYSRFVGKDRVLFSRAGYKGQQKYPIQWAGDHMSKWEEF</sequence>
<name>A0A1I5IH40_9FIRM</name>
<keyword evidence="2" id="KW-0326">Glycosidase</keyword>
<dbReference type="Pfam" id="PF01055">
    <property type="entry name" value="Glyco_hydro_31_2nd"/>
    <property type="match status" value="1"/>
</dbReference>
<keyword evidence="5" id="KW-1185">Reference proteome</keyword>
<evidence type="ECO:0000256" key="1">
    <source>
        <dbReference type="ARBA" id="ARBA00007806"/>
    </source>
</evidence>
<dbReference type="Proteomes" id="UP000198806">
    <property type="component" value="Unassembled WGS sequence"/>
</dbReference>
<proteinExistence type="inferred from homology"/>
<evidence type="ECO:0000313" key="5">
    <source>
        <dbReference type="Proteomes" id="UP000198806"/>
    </source>
</evidence>
<dbReference type="GO" id="GO:0004553">
    <property type="term" value="F:hydrolase activity, hydrolyzing O-glycosyl compounds"/>
    <property type="evidence" value="ECO:0007669"/>
    <property type="project" value="InterPro"/>
</dbReference>
<dbReference type="InterPro" id="IPR017853">
    <property type="entry name" value="GH"/>
</dbReference>
<evidence type="ECO:0000259" key="3">
    <source>
        <dbReference type="Pfam" id="PF01055"/>
    </source>
</evidence>
<dbReference type="Gene3D" id="3.20.20.80">
    <property type="entry name" value="Glycosidases"/>
    <property type="match status" value="1"/>
</dbReference>
<dbReference type="InterPro" id="IPR000322">
    <property type="entry name" value="Glyco_hydro_31_TIM"/>
</dbReference>
<gene>
    <name evidence="4" type="ORF">SAMN04489757_1459</name>
</gene>
<accession>A0A1I5IH40</accession>